<sequence>METQPQGPGMATSVAAPMAAPVGAAYAQPGFWMASQPVQNMYAHATAAAAAAAAAVGAPQPAAAPQPPPPQPVPQPPPQAPPSQPVADQPRPTFVNAKQYRRILKRREARARLEEYYRNKRTSAVDDGHRKPYLHKSRHLHACKRPRGPGGRFLTKAELVVYYKEHPDEDPNNPMNLANAAAVPGGSVRNGKRRKTEAAPPGTEAPIAMG</sequence>
<dbReference type="InterPro" id="IPR001289">
    <property type="entry name" value="NFYA"/>
</dbReference>
<gene>
    <name evidence="8" type="ORF">GOCE00092_LOCUS27843</name>
</gene>
<comment type="similarity">
    <text evidence="6">Belongs to the NFYA/HAP2 subunit family.</text>
</comment>
<comment type="function">
    <text evidence="6">Component of the sequence-specific heterotrimeric transcription factor (NF-Y) which specifically recognizes a 5'-CCAAT-3' box motif found in the promoters of its target genes.</text>
</comment>
<dbReference type="GO" id="GO:0003700">
    <property type="term" value="F:DNA-binding transcription factor activity"/>
    <property type="evidence" value="ECO:0007669"/>
    <property type="project" value="UniProtKB-UniRule"/>
</dbReference>
<keyword evidence="5 6" id="KW-0539">Nucleus</keyword>
<feature type="compositionally biased region" description="Low complexity" evidence="7">
    <location>
        <begin position="51"/>
        <end position="61"/>
    </location>
</feature>
<name>A0A7S1VV33_9STRA</name>
<feature type="compositionally biased region" description="Low complexity" evidence="7">
    <location>
        <begin position="172"/>
        <end position="184"/>
    </location>
</feature>
<evidence type="ECO:0000256" key="7">
    <source>
        <dbReference type="SAM" id="MobiDB-lite"/>
    </source>
</evidence>
<evidence type="ECO:0000256" key="5">
    <source>
        <dbReference type="ARBA" id="ARBA00023242"/>
    </source>
</evidence>
<dbReference type="Gene3D" id="6.10.250.2430">
    <property type="match status" value="1"/>
</dbReference>
<keyword evidence="3 6" id="KW-0238">DNA-binding</keyword>
<evidence type="ECO:0000256" key="4">
    <source>
        <dbReference type="ARBA" id="ARBA00023163"/>
    </source>
</evidence>
<dbReference type="Pfam" id="PF02045">
    <property type="entry name" value="CBFB_NFYA"/>
    <property type="match status" value="1"/>
</dbReference>
<comment type="subcellular location">
    <subcellularLocation>
        <location evidence="1 6">Nucleus</location>
    </subcellularLocation>
</comment>
<dbReference type="EMBL" id="HBGK01052883">
    <property type="protein sequence ID" value="CAD9312105.1"/>
    <property type="molecule type" value="Transcribed_RNA"/>
</dbReference>
<proteinExistence type="inferred from homology"/>
<feature type="region of interest" description="Disordered" evidence="7">
    <location>
        <begin position="166"/>
        <end position="210"/>
    </location>
</feature>
<feature type="region of interest" description="Disordered" evidence="7">
    <location>
        <begin position="51"/>
        <end position="105"/>
    </location>
</feature>
<evidence type="ECO:0000256" key="1">
    <source>
        <dbReference type="ARBA" id="ARBA00004123"/>
    </source>
</evidence>
<dbReference type="SMART" id="SM00521">
    <property type="entry name" value="CBF"/>
    <property type="match status" value="1"/>
</dbReference>
<comment type="subunit">
    <text evidence="6">Heterotrimer.</text>
</comment>
<evidence type="ECO:0000256" key="6">
    <source>
        <dbReference type="RuleBase" id="RU367155"/>
    </source>
</evidence>
<dbReference type="PANTHER" id="PTHR12632">
    <property type="entry name" value="TRANSCRIPTION FACTOR NF-Y ALPHA-RELATED"/>
    <property type="match status" value="1"/>
</dbReference>
<dbReference type="GO" id="GO:0003677">
    <property type="term" value="F:DNA binding"/>
    <property type="evidence" value="ECO:0007669"/>
    <property type="project" value="UniProtKB-KW"/>
</dbReference>
<accession>A0A7S1VV33</accession>
<keyword evidence="2 6" id="KW-0805">Transcription regulation</keyword>
<organism evidence="8">
    <name type="scientific">Grammatophora oceanica</name>
    <dbReference type="NCBI Taxonomy" id="210454"/>
    <lineage>
        <taxon>Eukaryota</taxon>
        <taxon>Sar</taxon>
        <taxon>Stramenopiles</taxon>
        <taxon>Ochrophyta</taxon>
        <taxon>Bacillariophyta</taxon>
        <taxon>Fragilariophyceae</taxon>
        <taxon>Fragilariophycidae</taxon>
        <taxon>Rhabdonematales</taxon>
        <taxon>Grammatophoraceae</taxon>
        <taxon>Grammatophora</taxon>
    </lineage>
</organism>
<dbReference type="PROSITE" id="PS51152">
    <property type="entry name" value="NFYA_HAP2_2"/>
    <property type="match status" value="1"/>
</dbReference>
<evidence type="ECO:0000313" key="8">
    <source>
        <dbReference type="EMBL" id="CAD9312105.1"/>
    </source>
</evidence>
<reference evidence="8" key="1">
    <citation type="submission" date="2021-01" db="EMBL/GenBank/DDBJ databases">
        <authorList>
            <person name="Corre E."/>
            <person name="Pelletier E."/>
            <person name="Niang G."/>
            <person name="Scheremetjew M."/>
            <person name="Finn R."/>
            <person name="Kale V."/>
            <person name="Holt S."/>
            <person name="Cochrane G."/>
            <person name="Meng A."/>
            <person name="Brown T."/>
            <person name="Cohen L."/>
        </authorList>
    </citation>
    <scope>NUCLEOTIDE SEQUENCE</scope>
    <source>
        <strain evidence="8">CCMP 410</strain>
    </source>
</reference>
<dbReference type="AlphaFoldDB" id="A0A7S1VV33"/>
<evidence type="ECO:0000256" key="2">
    <source>
        <dbReference type="ARBA" id="ARBA00023015"/>
    </source>
</evidence>
<dbReference type="GO" id="GO:0005634">
    <property type="term" value="C:nucleus"/>
    <property type="evidence" value="ECO:0007669"/>
    <property type="project" value="UniProtKB-SubCell"/>
</dbReference>
<protein>
    <recommendedName>
        <fullName evidence="6">Nuclear transcription factor Y subunit</fullName>
    </recommendedName>
</protein>
<evidence type="ECO:0000256" key="3">
    <source>
        <dbReference type="ARBA" id="ARBA00023125"/>
    </source>
</evidence>
<feature type="compositionally biased region" description="Pro residues" evidence="7">
    <location>
        <begin position="62"/>
        <end position="84"/>
    </location>
</feature>
<keyword evidence="4 6" id="KW-0804">Transcription</keyword>